<protein>
    <submittedName>
        <fullName evidence="1">Uncharacterized protein</fullName>
    </submittedName>
</protein>
<dbReference type="RefSeq" id="WP_110291452.1">
    <property type="nucleotide sequence ID" value="NZ_QICS01000008.1"/>
</dbReference>
<gene>
    <name evidence="1" type="ORF">C8E03_108188</name>
</gene>
<dbReference type="Proteomes" id="UP000247523">
    <property type="component" value="Unassembled WGS sequence"/>
</dbReference>
<accession>A0A318EK52</accession>
<comment type="caution">
    <text evidence="1">The sequence shown here is derived from an EMBL/GenBank/DDBJ whole genome shotgun (WGS) entry which is preliminary data.</text>
</comment>
<dbReference type="AlphaFoldDB" id="A0A318EK52"/>
<reference evidence="1 2" key="1">
    <citation type="submission" date="2018-05" db="EMBL/GenBank/DDBJ databases">
        <title>Genomic Encyclopedia of Type Strains, Phase IV (KMG-IV): sequencing the most valuable type-strain genomes for metagenomic binning, comparative biology and taxonomic classification.</title>
        <authorList>
            <person name="Goeker M."/>
        </authorList>
    </citation>
    <scope>NUCLEOTIDE SEQUENCE [LARGE SCALE GENOMIC DNA]</scope>
    <source>
        <strain evidence="1 2">DSM 28816</strain>
    </source>
</reference>
<name>A0A318EK52_9FIRM</name>
<sequence length="116" mass="13653">MPQIRKGLGAGIMRMIYSKFGFNIYRSCDGYIVHNTKKEFKYGHTHLDSFNTAKYIIDMVHYERIPGHLSIYLLISLSRVSNDEIYRDKILSLVEQKKTKKQNYYNVNKGCVRCVH</sequence>
<evidence type="ECO:0000313" key="1">
    <source>
        <dbReference type="EMBL" id="PXV88461.1"/>
    </source>
</evidence>
<evidence type="ECO:0000313" key="2">
    <source>
        <dbReference type="Proteomes" id="UP000247523"/>
    </source>
</evidence>
<proteinExistence type="predicted"/>
<organism evidence="1 2">
    <name type="scientific">Lachnotalea glycerini</name>
    <dbReference type="NCBI Taxonomy" id="1763509"/>
    <lineage>
        <taxon>Bacteria</taxon>
        <taxon>Bacillati</taxon>
        <taxon>Bacillota</taxon>
        <taxon>Clostridia</taxon>
        <taxon>Lachnospirales</taxon>
        <taxon>Lachnospiraceae</taxon>
        <taxon>Lachnotalea</taxon>
    </lineage>
</organism>
<dbReference type="EMBL" id="QICS01000008">
    <property type="protein sequence ID" value="PXV88461.1"/>
    <property type="molecule type" value="Genomic_DNA"/>
</dbReference>